<organism evidence="3 4">
    <name type="scientific">Psilocybe cyanescens</name>
    <dbReference type="NCBI Taxonomy" id="93625"/>
    <lineage>
        <taxon>Eukaryota</taxon>
        <taxon>Fungi</taxon>
        <taxon>Dikarya</taxon>
        <taxon>Basidiomycota</taxon>
        <taxon>Agaricomycotina</taxon>
        <taxon>Agaricomycetes</taxon>
        <taxon>Agaricomycetidae</taxon>
        <taxon>Agaricales</taxon>
        <taxon>Agaricineae</taxon>
        <taxon>Strophariaceae</taxon>
        <taxon>Psilocybe</taxon>
    </lineage>
</organism>
<keyword evidence="2" id="KW-0732">Signal</keyword>
<feature type="signal peptide" evidence="2">
    <location>
        <begin position="1"/>
        <end position="21"/>
    </location>
</feature>
<keyword evidence="4" id="KW-1185">Reference proteome</keyword>
<dbReference type="STRING" id="93625.A0A409XHL0"/>
<dbReference type="PANTHER" id="PTHR38705:SF1">
    <property type="entry name" value="PROTEIN RDS1"/>
    <property type="match status" value="1"/>
</dbReference>
<name>A0A409XHL0_PSICY</name>
<evidence type="ECO:0000313" key="3">
    <source>
        <dbReference type="EMBL" id="PPQ90238.1"/>
    </source>
</evidence>
<dbReference type="InParanoid" id="A0A409XHL0"/>
<feature type="chain" id="PRO_5019212663" evidence="2">
    <location>
        <begin position="22"/>
        <end position="417"/>
    </location>
</feature>
<proteinExistence type="predicted"/>
<accession>A0A409XHL0</accession>
<sequence length="417" mass="45929">MKTTILAHFVAIALAASCAIANVIPSASPPTNSSLNAISLPSIRRAGIEQVEATANAVAGGPANSVLKNIPGPTRRNAADASSLASRGNNNNDNNDNRYLNLALLLSQLEFAFFENGLNRFSADDFRAAGYPDWVRGRYEQIREHERAHVEFLQSAVTTSGRDRVQACDYRFDEDNVRVFVDISEAIATIATSAYVGGLHYFELKEYITVLASILAVEARQAAWINASVRKQNPWNTAFEVGSFSLYDVIHSAYGPMMNKLQTPLSPNQVLTLLTSFFDFDAMPNQNRGLLPAGVHPYPRLSLAPRLVPGEEAEISFPYSRSDQNERLYAAFLVGFETIFAVIIEREEHAEGSGSENRRRYFVQVPRDLAARGTVFVSVVRGRENINDVRFDDSSIVAGPAIAMFPFDAFGKPIGQW</sequence>
<dbReference type="Proteomes" id="UP000283269">
    <property type="component" value="Unassembled WGS sequence"/>
</dbReference>
<dbReference type="OrthoDB" id="1001765at2759"/>
<dbReference type="InterPro" id="IPR039254">
    <property type="entry name" value="Rds1"/>
</dbReference>
<evidence type="ECO:0000313" key="4">
    <source>
        <dbReference type="Proteomes" id="UP000283269"/>
    </source>
</evidence>
<comment type="caution">
    <text evidence="3">The sequence shown here is derived from an EMBL/GenBank/DDBJ whole genome shotgun (WGS) entry which is preliminary data.</text>
</comment>
<dbReference type="EMBL" id="NHYD01001667">
    <property type="protein sequence ID" value="PPQ90238.1"/>
    <property type="molecule type" value="Genomic_DNA"/>
</dbReference>
<reference evidence="3 4" key="1">
    <citation type="journal article" date="2018" name="Evol. Lett.">
        <title>Horizontal gene cluster transfer increased hallucinogenic mushroom diversity.</title>
        <authorList>
            <person name="Reynolds H.T."/>
            <person name="Vijayakumar V."/>
            <person name="Gluck-Thaler E."/>
            <person name="Korotkin H.B."/>
            <person name="Matheny P.B."/>
            <person name="Slot J.C."/>
        </authorList>
    </citation>
    <scope>NUCLEOTIDE SEQUENCE [LARGE SCALE GENOMIC DNA]</scope>
    <source>
        <strain evidence="3 4">2631</strain>
    </source>
</reference>
<evidence type="ECO:0000256" key="1">
    <source>
        <dbReference type="SAM" id="MobiDB-lite"/>
    </source>
</evidence>
<feature type="region of interest" description="Disordered" evidence="1">
    <location>
        <begin position="62"/>
        <end position="92"/>
    </location>
</feature>
<gene>
    <name evidence="3" type="ORF">CVT25_012997</name>
</gene>
<evidence type="ECO:0000256" key="2">
    <source>
        <dbReference type="SAM" id="SignalP"/>
    </source>
</evidence>
<dbReference type="PROSITE" id="PS51257">
    <property type="entry name" value="PROKAR_LIPOPROTEIN"/>
    <property type="match status" value="1"/>
</dbReference>
<dbReference type="Pfam" id="PF13668">
    <property type="entry name" value="Ferritin_2"/>
    <property type="match status" value="1"/>
</dbReference>
<protein>
    <submittedName>
        <fullName evidence="3">Uncharacterized protein</fullName>
    </submittedName>
</protein>
<dbReference type="AlphaFoldDB" id="A0A409XHL0"/>
<dbReference type="PANTHER" id="PTHR38705">
    <property type="entry name" value="PROTEIN RDS1"/>
    <property type="match status" value="1"/>
</dbReference>